<dbReference type="EMBL" id="VCQU01000002">
    <property type="protein sequence ID" value="NMN95079.1"/>
    <property type="molecule type" value="Genomic_DNA"/>
</dbReference>
<gene>
    <name evidence="2" type="ORF">FGL95_08530</name>
</gene>
<dbReference type="Proteomes" id="UP000535543">
    <property type="component" value="Unassembled WGS sequence"/>
</dbReference>
<accession>A0A848K9Q8</accession>
<evidence type="ECO:0000256" key="1">
    <source>
        <dbReference type="SAM" id="MobiDB-lite"/>
    </source>
</evidence>
<name>A0A848K9Q8_9NOCA</name>
<organism evidence="2 3">
    <name type="scientific">Antrihabitans stalactiti</name>
    <dbReference type="NCBI Taxonomy" id="2584121"/>
    <lineage>
        <taxon>Bacteria</taxon>
        <taxon>Bacillati</taxon>
        <taxon>Actinomycetota</taxon>
        <taxon>Actinomycetes</taxon>
        <taxon>Mycobacteriales</taxon>
        <taxon>Nocardiaceae</taxon>
        <taxon>Antrihabitans</taxon>
    </lineage>
</organism>
<feature type="region of interest" description="Disordered" evidence="1">
    <location>
        <begin position="1"/>
        <end position="23"/>
    </location>
</feature>
<protein>
    <submittedName>
        <fullName evidence="2">Uncharacterized protein</fullName>
    </submittedName>
</protein>
<evidence type="ECO:0000313" key="2">
    <source>
        <dbReference type="EMBL" id="NMN95079.1"/>
    </source>
</evidence>
<keyword evidence="3" id="KW-1185">Reference proteome</keyword>
<feature type="compositionally biased region" description="Gly residues" evidence="1">
    <location>
        <begin position="1"/>
        <end position="10"/>
    </location>
</feature>
<proteinExistence type="predicted"/>
<evidence type="ECO:0000313" key="3">
    <source>
        <dbReference type="Proteomes" id="UP000535543"/>
    </source>
</evidence>
<reference evidence="2 3" key="2">
    <citation type="submission" date="2020-06" db="EMBL/GenBank/DDBJ databases">
        <title>Antribacter stalactiti gen. nov., sp. nov., a new member of the family Nacardiaceae isolated from a cave.</title>
        <authorList>
            <person name="Kim I.S."/>
        </authorList>
    </citation>
    <scope>NUCLEOTIDE SEQUENCE [LARGE SCALE GENOMIC DNA]</scope>
    <source>
        <strain evidence="2 3">YC2-7</strain>
    </source>
</reference>
<dbReference type="AlphaFoldDB" id="A0A848K9Q8"/>
<reference evidence="2 3" key="1">
    <citation type="submission" date="2019-05" db="EMBL/GenBank/DDBJ databases">
        <authorList>
            <person name="Lee S.D."/>
        </authorList>
    </citation>
    <scope>NUCLEOTIDE SEQUENCE [LARGE SCALE GENOMIC DNA]</scope>
    <source>
        <strain evidence="2 3">YC2-7</strain>
    </source>
</reference>
<comment type="caution">
    <text evidence="2">The sequence shown here is derived from an EMBL/GenBank/DDBJ whole genome shotgun (WGS) entry which is preliminary data.</text>
</comment>
<dbReference type="RefSeq" id="WP_169585778.1">
    <property type="nucleotide sequence ID" value="NZ_VCQU01000002.1"/>
</dbReference>
<sequence length="148" mass="16278">MSGTVGGGQHRGARSELHTSAEASIEPDSRWAQYMPSAIPECSEVRDDILAQSGRDIGVVDEEWLLTVVRTVLQEKLRETTIGRVDVTWDEIRSLLARPDYDPRLLSKFLSTKGAVGVAINDKISALLSVHIPAALLLRVRAGDFDIR</sequence>